<gene>
    <name evidence="4" type="ORF">DFR61_13737</name>
    <name evidence="3" type="ORF">NCTC10597_02837</name>
</gene>
<dbReference type="InterPro" id="IPR043502">
    <property type="entry name" value="DNA/RNA_pol_sf"/>
</dbReference>
<dbReference type="InterPro" id="IPR043128">
    <property type="entry name" value="Rev_trsase/Diguanyl_cyclase"/>
</dbReference>
<dbReference type="SUPFAM" id="SSF56672">
    <property type="entry name" value="DNA/RNA polymerases"/>
    <property type="match status" value="1"/>
</dbReference>
<reference evidence="3 5" key="1">
    <citation type="submission" date="2018-06" db="EMBL/GenBank/DDBJ databases">
        <authorList>
            <consortium name="Pathogen Informatics"/>
            <person name="Doyle S."/>
        </authorList>
    </citation>
    <scope>NUCLEOTIDE SEQUENCE [LARGE SCALE GENOMIC DNA]</scope>
    <source>
        <strain evidence="3 5">NCTC10597</strain>
    </source>
</reference>
<comment type="caution">
    <text evidence="3">The sequence shown here is derived from an EMBL/GenBank/DDBJ whole genome shotgun (WGS) entry which is preliminary data.</text>
</comment>
<evidence type="ECO:0000313" key="5">
    <source>
        <dbReference type="Proteomes" id="UP000254330"/>
    </source>
</evidence>
<evidence type="ECO:0000313" key="6">
    <source>
        <dbReference type="Proteomes" id="UP000294641"/>
    </source>
</evidence>
<dbReference type="Gene3D" id="3.30.70.270">
    <property type="match status" value="1"/>
</dbReference>
<name>A0A8B4QE68_9BACL</name>
<dbReference type="PROSITE" id="PS50173">
    <property type="entry name" value="UMUC"/>
    <property type="match status" value="1"/>
</dbReference>
<keyword evidence="6" id="KW-1185">Reference proteome</keyword>
<sequence length="82" mass="9211">MKNLPNRPIICIDMKCFYASCMALLHNLDVEQTPIAVIGSFQQRGSVVLAASPAMKKISTFVQEIGYLKFQMTPPFAYLNQK</sequence>
<dbReference type="Pfam" id="PF00817">
    <property type="entry name" value="IMS"/>
    <property type="match status" value="1"/>
</dbReference>
<dbReference type="AlphaFoldDB" id="A0A8B4QE68"/>
<comment type="similarity">
    <text evidence="1">Belongs to the DNA polymerase type-Y family.</text>
</comment>
<dbReference type="GO" id="GO:0006281">
    <property type="term" value="P:DNA repair"/>
    <property type="evidence" value="ECO:0007669"/>
    <property type="project" value="InterPro"/>
</dbReference>
<accession>A0A8B4QE68</accession>
<organism evidence="3 5">
    <name type="scientific">Kurthia zopfii</name>
    <dbReference type="NCBI Taxonomy" id="1650"/>
    <lineage>
        <taxon>Bacteria</taxon>
        <taxon>Bacillati</taxon>
        <taxon>Bacillota</taxon>
        <taxon>Bacilli</taxon>
        <taxon>Bacillales</taxon>
        <taxon>Caryophanaceae</taxon>
        <taxon>Kurthia</taxon>
    </lineage>
</organism>
<dbReference type="Proteomes" id="UP000294641">
    <property type="component" value="Unassembled WGS sequence"/>
</dbReference>
<dbReference type="EMBL" id="UGNP01000001">
    <property type="protein sequence ID" value="STX11041.1"/>
    <property type="molecule type" value="Genomic_DNA"/>
</dbReference>
<evidence type="ECO:0000313" key="4">
    <source>
        <dbReference type="EMBL" id="TDR34568.1"/>
    </source>
</evidence>
<dbReference type="InterPro" id="IPR001126">
    <property type="entry name" value="UmuC"/>
</dbReference>
<proteinExistence type="inferred from homology"/>
<dbReference type="Gene3D" id="3.40.1170.60">
    <property type="match status" value="1"/>
</dbReference>
<dbReference type="EMBL" id="SNZG01000037">
    <property type="protein sequence ID" value="TDR34568.1"/>
    <property type="molecule type" value="Genomic_DNA"/>
</dbReference>
<protein>
    <submittedName>
        <fullName evidence="3">DNA polymerase IV</fullName>
    </submittedName>
    <submittedName>
        <fullName evidence="4">ImpB/mucB/samB family protein</fullName>
    </submittedName>
</protein>
<evidence type="ECO:0000256" key="1">
    <source>
        <dbReference type="ARBA" id="ARBA00010945"/>
    </source>
</evidence>
<evidence type="ECO:0000313" key="3">
    <source>
        <dbReference type="EMBL" id="STX11041.1"/>
    </source>
</evidence>
<reference evidence="4 6" key="2">
    <citation type="submission" date="2019-03" db="EMBL/GenBank/DDBJ databases">
        <title>Genomic Encyclopedia of Type Strains, Phase IV (KMG-IV): sequencing the most valuable type-strain genomes for metagenomic binning, comparative biology and taxonomic classification.</title>
        <authorList>
            <person name="Goeker M."/>
        </authorList>
    </citation>
    <scope>NUCLEOTIDE SEQUENCE [LARGE SCALE GENOMIC DNA]</scope>
    <source>
        <strain evidence="4 6">DSM 20580</strain>
    </source>
</reference>
<feature type="domain" description="UmuC" evidence="2">
    <location>
        <begin position="9"/>
        <end position="57"/>
    </location>
</feature>
<evidence type="ECO:0000259" key="2">
    <source>
        <dbReference type="PROSITE" id="PS50173"/>
    </source>
</evidence>
<dbReference type="Proteomes" id="UP000254330">
    <property type="component" value="Unassembled WGS sequence"/>
</dbReference>